<evidence type="ECO:0000313" key="1">
    <source>
        <dbReference type="EMBL" id="KAK3771769.1"/>
    </source>
</evidence>
<sequence length="103" mass="11505">MTDLSQAGLSYQSEVPSLFYADTVRTCGTGDCTACLATIFFLHDLTVSTDNPSGLRKPVLEIRGRFSNAVIRMSCFTSAWNTDLVLEERNGIRFSFSSFAWKY</sequence>
<keyword evidence="2" id="KW-1185">Reference proteome</keyword>
<reference evidence="1" key="1">
    <citation type="journal article" date="2023" name="G3 (Bethesda)">
        <title>A reference genome for the long-term kleptoplast-retaining sea slug Elysia crispata morphotype clarki.</title>
        <authorList>
            <person name="Eastman K.E."/>
            <person name="Pendleton A.L."/>
            <person name="Shaikh M.A."/>
            <person name="Suttiyut T."/>
            <person name="Ogas R."/>
            <person name="Tomko P."/>
            <person name="Gavelis G."/>
            <person name="Widhalm J.R."/>
            <person name="Wisecaver J.H."/>
        </authorList>
    </citation>
    <scope>NUCLEOTIDE SEQUENCE</scope>
    <source>
        <strain evidence="1">ECLA1</strain>
    </source>
</reference>
<dbReference type="AlphaFoldDB" id="A0AAE0ZLP5"/>
<dbReference type="GO" id="GO:0051537">
    <property type="term" value="F:2 iron, 2 sulfur cluster binding"/>
    <property type="evidence" value="ECO:0007669"/>
    <property type="project" value="InterPro"/>
</dbReference>
<comment type="caution">
    <text evidence="1">The sequence shown here is derived from an EMBL/GenBank/DDBJ whole genome shotgun (WGS) entry which is preliminary data.</text>
</comment>
<proteinExistence type="predicted"/>
<evidence type="ECO:0000313" key="2">
    <source>
        <dbReference type="Proteomes" id="UP001283361"/>
    </source>
</evidence>
<gene>
    <name evidence="1" type="ORF">RRG08_066513</name>
</gene>
<dbReference type="InterPro" id="IPR006058">
    <property type="entry name" value="2Fe2S_fd_BS"/>
</dbReference>
<name>A0AAE0ZLP5_9GAST</name>
<accession>A0AAE0ZLP5</accession>
<protein>
    <submittedName>
        <fullName evidence="1">Uncharacterized protein</fullName>
    </submittedName>
</protein>
<dbReference type="PROSITE" id="PS00197">
    <property type="entry name" value="2FE2S_FER_1"/>
    <property type="match status" value="1"/>
</dbReference>
<organism evidence="1 2">
    <name type="scientific">Elysia crispata</name>
    <name type="common">lettuce slug</name>
    <dbReference type="NCBI Taxonomy" id="231223"/>
    <lineage>
        <taxon>Eukaryota</taxon>
        <taxon>Metazoa</taxon>
        <taxon>Spiralia</taxon>
        <taxon>Lophotrochozoa</taxon>
        <taxon>Mollusca</taxon>
        <taxon>Gastropoda</taxon>
        <taxon>Heterobranchia</taxon>
        <taxon>Euthyneura</taxon>
        <taxon>Panpulmonata</taxon>
        <taxon>Sacoglossa</taxon>
        <taxon>Placobranchoidea</taxon>
        <taxon>Plakobranchidae</taxon>
        <taxon>Elysia</taxon>
    </lineage>
</organism>
<dbReference type="Proteomes" id="UP001283361">
    <property type="component" value="Unassembled WGS sequence"/>
</dbReference>
<dbReference type="EMBL" id="JAWDGP010003682">
    <property type="protein sequence ID" value="KAK3771769.1"/>
    <property type="molecule type" value="Genomic_DNA"/>
</dbReference>